<reference evidence="2 3" key="1">
    <citation type="submission" date="2018-04" db="EMBL/GenBank/DDBJ databases">
        <title>Genomic Encyclopedia of Archaeal and Bacterial Type Strains, Phase II (KMG-II): from individual species to whole genera.</title>
        <authorList>
            <person name="Goeker M."/>
        </authorList>
    </citation>
    <scope>NUCLEOTIDE SEQUENCE [LARGE SCALE GENOMIC DNA]</scope>
    <source>
        <strain evidence="2 3">DSM 21823</strain>
    </source>
</reference>
<dbReference type="RefSeq" id="WP_108127104.1">
    <property type="nucleotide sequence ID" value="NZ_QBKP01000001.1"/>
</dbReference>
<organism evidence="2 3">
    <name type="scientific">Gemmobacter caeni</name>
    <dbReference type="NCBI Taxonomy" id="589035"/>
    <lineage>
        <taxon>Bacteria</taxon>
        <taxon>Pseudomonadati</taxon>
        <taxon>Pseudomonadota</taxon>
        <taxon>Alphaproteobacteria</taxon>
        <taxon>Rhodobacterales</taxon>
        <taxon>Paracoccaceae</taxon>
        <taxon>Gemmobacter</taxon>
    </lineage>
</organism>
<dbReference type="AlphaFoldDB" id="A0A2T6BBF0"/>
<dbReference type="EMBL" id="QBKP01000001">
    <property type="protein sequence ID" value="PTX53421.1"/>
    <property type="molecule type" value="Genomic_DNA"/>
</dbReference>
<accession>A0A2T6BBF0</accession>
<feature type="compositionally biased region" description="Pro residues" evidence="1">
    <location>
        <begin position="40"/>
        <end position="54"/>
    </location>
</feature>
<evidence type="ECO:0000313" key="2">
    <source>
        <dbReference type="EMBL" id="PTX53421.1"/>
    </source>
</evidence>
<evidence type="ECO:0000313" key="3">
    <source>
        <dbReference type="Proteomes" id="UP000244224"/>
    </source>
</evidence>
<evidence type="ECO:0000256" key="1">
    <source>
        <dbReference type="SAM" id="MobiDB-lite"/>
    </source>
</evidence>
<dbReference type="PROSITE" id="PS51257">
    <property type="entry name" value="PROKAR_LIPOPROTEIN"/>
    <property type="match status" value="1"/>
</dbReference>
<proteinExistence type="predicted"/>
<protein>
    <recommendedName>
        <fullName evidence="4">D-galactarate dehydratase</fullName>
    </recommendedName>
</protein>
<gene>
    <name evidence="2" type="ORF">C8N34_101337</name>
</gene>
<feature type="region of interest" description="Disordered" evidence="1">
    <location>
        <begin position="25"/>
        <end position="76"/>
    </location>
</feature>
<dbReference type="Proteomes" id="UP000244224">
    <property type="component" value="Unassembled WGS sequence"/>
</dbReference>
<dbReference type="OrthoDB" id="7871639at2"/>
<sequence length="158" mass="15991">MLRGLTILGGCLLLAGCADLKMPQFGKRPSAPQSAISEPLPLPTPELSAPPPKPGARTAETLDTTTDEQRKAATAATVPAGGSLGKVVVTLGDPTTPGFWLRSSLVSAPVPGVIRTAGGVTVQVDLMPGEGAAQLSLAAFRAAGLSLTDLATVEVLKR</sequence>
<comment type="caution">
    <text evidence="2">The sequence shown here is derived from an EMBL/GenBank/DDBJ whole genome shotgun (WGS) entry which is preliminary data.</text>
</comment>
<keyword evidence="3" id="KW-1185">Reference proteome</keyword>
<evidence type="ECO:0008006" key="4">
    <source>
        <dbReference type="Google" id="ProtNLM"/>
    </source>
</evidence>
<name>A0A2T6BBF0_9RHOB</name>